<gene>
    <name evidence="1" type="ORF">ZHAS_00017310</name>
</gene>
<dbReference type="AlphaFoldDB" id="A0A084WG10"/>
<dbReference type="EnsemblMetazoa" id="ASIC017310-RA">
    <property type="protein sequence ID" value="ASIC017310-PA"/>
    <property type="gene ID" value="ASIC017310"/>
</dbReference>
<evidence type="ECO:0000313" key="1">
    <source>
        <dbReference type="EMBL" id="KFB49154.1"/>
    </source>
</evidence>
<proteinExistence type="predicted"/>
<protein>
    <submittedName>
        <fullName evidence="1 2">Uncharacterized protein</fullName>
    </submittedName>
</protein>
<sequence>MSKGSVVDKKCCVRKLLVEVKNSNRGYETALGLNGFGKIARHLHPGVTEMATNHEQSGECFPADPFAWLLP</sequence>
<keyword evidence="3" id="KW-1185">Reference proteome</keyword>
<dbReference type="EMBL" id="ATLV01023425">
    <property type="status" value="NOT_ANNOTATED_CDS"/>
    <property type="molecule type" value="Genomic_DNA"/>
</dbReference>
<accession>A0A084WG10</accession>
<reference evidence="1 3" key="1">
    <citation type="journal article" date="2014" name="BMC Genomics">
        <title>Genome sequence of Anopheles sinensis provides insight into genetics basis of mosquito competence for malaria parasites.</title>
        <authorList>
            <person name="Zhou D."/>
            <person name="Zhang D."/>
            <person name="Ding G."/>
            <person name="Shi L."/>
            <person name="Hou Q."/>
            <person name="Ye Y."/>
            <person name="Xu Y."/>
            <person name="Zhou H."/>
            <person name="Xiong C."/>
            <person name="Li S."/>
            <person name="Yu J."/>
            <person name="Hong S."/>
            <person name="Yu X."/>
            <person name="Zou P."/>
            <person name="Chen C."/>
            <person name="Chang X."/>
            <person name="Wang W."/>
            <person name="Lv Y."/>
            <person name="Sun Y."/>
            <person name="Ma L."/>
            <person name="Shen B."/>
            <person name="Zhu C."/>
        </authorList>
    </citation>
    <scope>NUCLEOTIDE SEQUENCE [LARGE SCALE GENOMIC DNA]</scope>
</reference>
<evidence type="ECO:0000313" key="3">
    <source>
        <dbReference type="Proteomes" id="UP000030765"/>
    </source>
</evidence>
<reference evidence="2" key="2">
    <citation type="submission" date="2020-05" db="UniProtKB">
        <authorList>
            <consortium name="EnsemblMetazoa"/>
        </authorList>
    </citation>
    <scope>IDENTIFICATION</scope>
</reference>
<evidence type="ECO:0000313" key="2">
    <source>
        <dbReference type="EnsemblMetazoa" id="ASIC017310-PA"/>
    </source>
</evidence>
<name>A0A084WG10_ANOSI</name>
<dbReference type="EMBL" id="KE525343">
    <property type="protein sequence ID" value="KFB49154.1"/>
    <property type="molecule type" value="Genomic_DNA"/>
</dbReference>
<dbReference type="Proteomes" id="UP000030765">
    <property type="component" value="Unassembled WGS sequence"/>
</dbReference>
<organism evidence="1">
    <name type="scientific">Anopheles sinensis</name>
    <name type="common">Mosquito</name>
    <dbReference type="NCBI Taxonomy" id="74873"/>
    <lineage>
        <taxon>Eukaryota</taxon>
        <taxon>Metazoa</taxon>
        <taxon>Ecdysozoa</taxon>
        <taxon>Arthropoda</taxon>
        <taxon>Hexapoda</taxon>
        <taxon>Insecta</taxon>
        <taxon>Pterygota</taxon>
        <taxon>Neoptera</taxon>
        <taxon>Endopterygota</taxon>
        <taxon>Diptera</taxon>
        <taxon>Nematocera</taxon>
        <taxon>Culicoidea</taxon>
        <taxon>Culicidae</taxon>
        <taxon>Anophelinae</taxon>
        <taxon>Anopheles</taxon>
    </lineage>
</organism>
<dbReference type="VEuPathDB" id="VectorBase:ASIC017310"/>